<evidence type="ECO:0000313" key="9">
    <source>
        <dbReference type="Proteomes" id="UP000522720"/>
    </source>
</evidence>
<comment type="subunit">
    <text evidence="5">Homodimer.</text>
</comment>
<comment type="pathway">
    <text evidence="5">Purine metabolism; XMP biosynthesis via salvage pathway; XMP from xanthine: step 1/1.</text>
</comment>
<feature type="binding site" evidence="5">
    <location>
        <position position="20"/>
    </location>
    <ligand>
        <name>xanthine</name>
        <dbReference type="ChEBI" id="CHEBI:17712"/>
    </ligand>
</feature>
<comment type="similarity">
    <text evidence="5">Belongs to the purine/pyrimidine phosphoribosyltransferase family. Xpt subfamily.</text>
</comment>
<sequence length="195" mass="21855">MSILKERILRDGQVFPNNVLKVDSFMNHQIDPVVIKEIAQEFYHIFKDQGITKIFTIEASGIAPALATAELFEVPMLFAKKTQPSTLANQERYETDIHSYTKNITSRVIISKQYLTAEDRVLIIDDFLANGEACLGLVDLVEQAGASIAGIGICIEKSFQVGRQKLDEKGISVHSICRIASLDHQTIQFLENYPK</sequence>
<dbReference type="InterPro" id="IPR029057">
    <property type="entry name" value="PRTase-like"/>
</dbReference>
<comment type="caution">
    <text evidence="8">The sequence shown here is derived from an EMBL/GenBank/DDBJ whole genome shotgun (WGS) entry which is preliminary data.</text>
</comment>
<reference evidence="8 9" key="1">
    <citation type="submission" date="2020-04" db="EMBL/GenBank/DDBJ databases">
        <title>MicrobeNet Type strains.</title>
        <authorList>
            <person name="Nicholson A.C."/>
        </authorList>
    </citation>
    <scope>NUCLEOTIDE SEQUENCE [LARGE SCALE GENOMIC DNA]</scope>
    <source>
        <strain evidence="8 9">CCUG 69612</strain>
    </source>
</reference>
<dbReference type="GO" id="GO:0005737">
    <property type="term" value="C:cytoplasm"/>
    <property type="evidence" value="ECO:0007669"/>
    <property type="project" value="UniProtKB-SubCell"/>
</dbReference>
<keyword evidence="3 5" id="KW-0808">Transferase</keyword>
<feature type="binding site" evidence="5">
    <location>
        <position position="157"/>
    </location>
    <ligand>
        <name>xanthine</name>
        <dbReference type="ChEBI" id="CHEBI:17712"/>
    </ligand>
</feature>
<dbReference type="Pfam" id="PF00156">
    <property type="entry name" value="Pribosyltran"/>
    <property type="match status" value="1"/>
</dbReference>
<evidence type="ECO:0000259" key="7">
    <source>
        <dbReference type="Pfam" id="PF00156"/>
    </source>
</evidence>
<dbReference type="NCBIfam" id="NF006671">
    <property type="entry name" value="PRK09219.1"/>
    <property type="match status" value="1"/>
</dbReference>
<dbReference type="GO" id="GO:0000310">
    <property type="term" value="F:xanthine phosphoribosyltransferase activity"/>
    <property type="evidence" value="ECO:0007669"/>
    <property type="project" value="UniProtKB-UniRule"/>
</dbReference>
<keyword evidence="2 5" id="KW-0328">Glycosyltransferase</keyword>
<dbReference type="UniPathway" id="UPA00602">
    <property type="reaction ID" value="UER00658"/>
</dbReference>
<dbReference type="Proteomes" id="UP000522720">
    <property type="component" value="Unassembled WGS sequence"/>
</dbReference>
<gene>
    <name evidence="5" type="primary">xpt</name>
    <name evidence="8" type="ORF">HF992_04035</name>
</gene>
<proteinExistence type="inferred from homology"/>
<dbReference type="RefSeq" id="WP_168548778.1">
    <property type="nucleotide sequence ID" value="NZ_JAAXPR010000005.1"/>
</dbReference>
<dbReference type="GO" id="GO:0032265">
    <property type="term" value="P:XMP salvage"/>
    <property type="evidence" value="ECO:0007669"/>
    <property type="project" value="UniProtKB-UniRule"/>
</dbReference>
<evidence type="ECO:0000256" key="5">
    <source>
        <dbReference type="HAMAP-Rule" id="MF_01184"/>
    </source>
</evidence>
<dbReference type="PANTHER" id="PTHR43864:SF1">
    <property type="entry name" value="XANTHINE PHOSPHORIBOSYLTRANSFERASE"/>
    <property type="match status" value="1"/>
</dbReference>
<organism evidence="8 9">
    <name type="scientific">Streptococcus ovuberis</name>
    <dbReference type="NCBI Taxonomy" id="1936207"/>
    <lineage>
        <taxon>Bacteria</taxon>
        <taxon>Bacillati</taxon>
        <taxon>Bacillota</taxon>
        <taxon>Bacilli</taxon>
        <taxon>Lactobacillales</taxon>
        <taxon>Streptococcaceae</taxon>
        <taxon>Streptococcus</taxon>
    </lineage>
</organism>
<dbReference type="NCBIfam" id="TIGR01744">
    <property type="entry name" value="XPRTase"/>
    <property type="match status" value="1"/>
</dbReference>
<protein>
    <recommendedName>
        <fullName evidence="5 6">Xanthine phosphoribosyltransferase</fullName>
        <shortName evidence="5">XPRTase</shortName>
        <ecNumber evidence="5 6">2.4.2.22</ecNumber>
    </recommendedName>
</protein>
<dbReference type="Gene3D" id="3.40.50.2020">
    <property type="match status" value="1"/>
</dbReference>
<dbReference type="HAMAP" id="MF_01184">
    <property type="entry name" value="XPRTase"/>
    <property type="match status" value="1"/>
</dbReference>
<feature type="binding site" evidence="5">
    <location>
        <position position="27"/>
    </location>
    <ligand>
        <name>xanthine</name>
        <dbReference type="ChEBI" id="CHEBI:17712"/>
    </ligand>
</feature>
<comment type="function">
    <text evidence="5">Converts the preformed base xanthine, a product of nucleic acid breakdown, to xanthosine 5'-monophosphate (XMP), so it can be reused for RNA or DNA synthesis.</text>
</comment>
<dbReference type="AlphaFoldDB" id="A0A7X6MX62"/>
<dbReference type="SUPFAM" id="SSF53271">
    <property type="entry name" value="PRTase-like"/>
    <property type="match status" value="1"/>
</dbReference>
<feature type="domain" description="Phosphoribosyltransferase" evidence="7">
    <location>
        <begin position="35"/>
        <end position="158"/>
    </location>
</feature>
<dbReference type="PANTHER" id="PTHR43864">
    <property type="entry name" value="HYPOXANTHINE/GUANINE PHOSPHORIBOSYLTRANSFERASE"/>
    <property type="match status" value="1"/>
</dbReference>
<dbReference type="InterPro" id="IPR000836">
    <property type="entry name" value="PRTase_dom"/>
</dbReference>
<dbReference type="EC" id="2.4.2.22" evidence="5 6"/>
<name>A0A7X6MX62_9STRE</name>
<evidence type="ECO:0000313" key="8">
    <source>
        <dbReference type="EMBL" id="NKZ20020.1"/>
    </source>
</evidence>
<evidence type="ECO:0000256" key="6">
    <source>
        <dbReference type="NCBIfam" id="TIGR01744"/>
    </source>
</evidence>
<dbReference type="GO" id="GO:0046110">
    <property type="term" value="P:xanthine metabolic process"/>
    <property type="evidence" value="ECO:0007669"/>
    <property type="project" value="UniProtKB-UniRule"/>
</dbReference>
<dbReference type="CDD" id="cd06223">
    <property type="entry name" value="PRTases_typeI"/>
    <property type="match status" value="1"/>
</dbReference>
<accession>A0A7X6MX62</accession>
<evidence type="ECO:0000256" key="2">
    <source>
        <dbReference type="ARBA" id="ARBA00022676"/>
    </source>
</evidence>
<dbReference type="InterPro" id="IPR050118">
    <property type="entry name" value="Pur/Pyrimidine_PRTase"/>
</dbReference>
<evidence type="ECO:0000256" key="4">
    <source>
        <dbReference type="ARBA" id="ARBA00022726"/>
    </source>
</evidence>
<comment type="catalytic activity">
    <reaction evidence="5">
        <text>XMP + diphosphate = xanthine + 5-phospho-alpha-D-ribose 1-diphosphate</text>
        <dbReference type="Rhea" id="RHEA:10800"/>
        <dbReference type="ChEBI" id="CHEBI:17712"/>
        <dbReference type="ChEBI" id="CHEBI:33019"/>
        <dbReference type="ChEBI" id="CHEBI:57464"/>
        <dbReference type="ChEBI" id="CHEBI:58017"/>
        <dbReference type="EC" id="2.4.2.22"/>
    </reaction>
</comment>
<dbReference type="EMBL" id="JAAXPR010000005">
    <property type="protein sequence ID" value="NKZ20020.1"/>
    <property type="molecule type" value="Genomic_DNA"/>
</dbReference>
<keyword evidence="1 5" id="KW-0963">Cytoplasm</keyword>
<keyword evidence="4 5" id="KW-0660">Purine salvage</keyword>
<dbReference type="InterPro" id="IPR010079">
    <property type="entry name" value="Xanthine_PRibTrfase"/>
</dbReference>
<feature type="binding site" evidence="5">
    <location>
        <begin position="129"/>
        <end position="133"/>
    </location>
    <ligand>
        <name>5-phospho-alpha-D-ribose 1-diphosphate</name>
        <dbReference type="ChEBI" id="CHEBI:58017"/>
    </ligand>
</feature>
<dbReference type="GO" id="GO:0006166">
    <property type="term" value="P:purine ribonucleoside salvage"/>
    <property type="evidence" value="ECO:0007669"/>
    <property type="project" value="UniProtKB-KW"/>
</dbReference>
<evidence type="ECO:0000256" key="3">
    <source>
        <dbReference type="ARBA" id="ARBA00022679"/>
    </source>
</evidence>
<keyword evidence="9" id="KW-1185">Reference proteome</keyword>
<evidence type="ECO:0000256" key="1">
    <source>
        <dbReference type="ARBA" id="ARBA00022490"/>
    </source>
</evidence>
<comment type="subcellular location">
    <subcellularLocation>
        <location evidence="5">Cytoplasm</location>
    </subcellularLocation>
</comment>